<organism evidence="10">
    <name type="scientific">Candidatus Nitrotoga fabula</name>
    <dbReference type="NCBI Taxonomy" id="2182327"/>
    <lineage>
        <taxon>Bacteria</taxon>
        <taxon>Pseudomonadati</taxon>
        <taxon>Pseudomonadota</taxon>
        <taxon>Betaproteobacteria</taxon>
        <taxon>Nitrosomonadales</taxon>
        <taxon>Gallionellaceae</taxon>
        <taxon>Candidatus Nitrotoga</taxon>
    </lineage>
</organism>
<gene>
    <name evidence="10" type="ORF">NITFAB_0996</name>
</gene>
<dbReference type="GO" id="GO:0008381">
    <property type="term" value="F:mechanosensitive monoatomic ion channel activity"/>
    <property type="evidence" value="ECO:0007669"/>
    <property type="project" value="UniProtKB-ARBA"/>
</dbReference>
<dbReference type="Gene3D" id="2.30.30.60">
    <property type="match status" value="1"/>
</dbReference>
<dbReference type="Gene3D" id="1.10.287.1260">
    <property type="match status" value="1"/>
</dbReference>
<evidence type="ECO:0000256" key="5">
    <source>
        <dbReference type="ARBA" id="ARBA00022989"/>
    </source>
</evidence>
<dbReference type="AlphaFoldDB" id="A0A2X0SHV6"/>
<evidence type="ECO:0000256" key="3">
    <source>
        <dbReference type="ARBA" id="ARBA00022475"/>
    </source>
</evidence>
<evidence type="ECO:0000256" key="4">
    <source>
        <dbReference type="ARBA" id="ARBA00022692"/>
    </source>
</evidence>
<dbReference type="EMBL" id="LS423452">
    <property type="protein sequence ID" value="SPS05406.1"/>
    <property type="molecule type" value="Genomic_DNA"/>
</dbReference>
<dbReference type="InterPro" id="IPR011066">
    <property type="entry name" value="MscS_channel_C_sf"/>
</dbReference>
<feature type="transmembrane region" description="Helical" evidence="7">
    <location>
        <begin position="86"/>
        <end position="105"/>
    </location>
</feature>
<dbReference type="SUPFAM" id="SSF82861">
    <property type="entry name" value="Mechanosensitive channel protein MscS (YggB), transmembrane region"/>
    <property type="match status" value="1"/>
</dbReference>
<comment type="subcellular location">
    <subcellularLocation>
        <location evidence="1">Cell membrane</location>
        <topology evidence="1">Multi-pass membrane protein</topology>
    </subcellularLocation>
</comment>
<dbReference type="InterPro" id="IPR006685">
    <property type="entry name" value="MscS_channel_2nd"/>
</dbReference>
<dbReference type="InterPro" id="IPR023408">
    <property type="entry name" value="MscS_beta-dom_sf"/>
</dbReference>
<dbReference type="PANTHER" id="PTHR30347">
    <property type="entry name" value="POTASSIUM CHANNEL RELATED"/>
    <property type="match status" value="1"/>
</dbReference>
<dbReference type="InterPro" id="IPR011014">
    <property type="entry name" value="MscS_channel_TM-2"/>
</dbReference>
<feature type="domain" description="Mechanosensitive ion channel MscS C-terminal" evidence="9">
    <location>
        <begin position="325"/>
        <end position="407"/>
    </location>
</feature>
<feature type="transmembrane region" description="Helical" evidence="7">
    <location>
        <begin position="239"/>
        <end position="262"/>
    </location>
</feature>
<evidence type="ECO:0000256" key="2">
    <source>
        <dbReference type="ARBA" id="ARBA00008017"/>
    </source>
</evidence>
<dbReference type="GO" id="GO:0005886">
    <property type="term" value="C:plasma membrane"/>
    <property type="evidence" value="ECO:0007669"/>
    <property type="project" value="UniProtKB-SubCell"/>
</dbReference>
<accession>A0A2X0SHV6</accession>
<dbReference type="PANTHER" id="PTHR30347:SF1">
    <property type="entry name" value="MECHANOSENSITIVE CHANNEL MSCK"/>
    <property type="match status" value="1"/>
</dbReference>
<evidence type="ECO:0000256" key="7">
    <source>
        <dbReference type="SAM" id="Phobius"/>
    </source>
</evidence>
<proteinExistence type="inferred from homology"/>
<dbReference type="InterPro" id="IPR010920">
    <property type="entry name" value="LSM_dom_sf"/>
</dbReference>
<sequence length="423" mass="47331">MTSATSNLFVNFFSGLELSSALWQITVLIVSLLLALGISYWLRTRLPKTGNISEIRISAIYRIGFPLIALLLVLIGRDALKHWHSVNILNIAVPLLFALTLIRLIIHVLRKVFKSSQWLESSEHFIVLTIWTGFALHLTGYLPTVMNTMDSLGFQIGKQRVSLLLILSGIFSFLFTMLLAMWIANALEHRIMVKEKLDMNLRVVLSKLIRACLFVSGILIALPLAGIDITVLSVFSGALGVGIGFGLQKIASNYISGFIILLDRAIHPGDMLTVDNCYGKVSQLTTRYLVLQNGDGTESIIPNETLISSPVINHTYTNRKVRLSIPVQISYQSNLHHAMEIMKQAALKHPRVLTDPEAKVFLKSFGDFGINLEMGVWIEDPEEGRLSLCSDINMEIWNEFQKSGIEIPYPQQEIHMVDKNSTC</sequence>
<protein>
    <submittedName>
        <fullName evidence="10">Mechanosensitive ion channel protein MscS</fullName>
    </submittedName>
</protein>
<keyword evidence="3" id="KW-1003">Cell membrane</keyword>
<evidence type="ECO:0000256" key="6">
    <source>
        <dbReference type="ARBA" id="ARBA00023136"/>
    </source>
</evidence>
<evidence type="ECO:0000313" key="10">
    <source>
        <dbReference type="EMBL" id="SPS05406.1"/>
    </source>
</evidence>
<dbReference type="Gene3D" id="3.30.70.100">
    <property type="match status" value="1"/>
</dbReference>
<dbReference type="Pfam" id="PF00924">
    <property type="entry name" value="MS_channel_2nd"/>
    <property type="match status" value="1"/>
</dbReference>
<evidence type="ECO:0000259" key="8">
    <source>
        <dbReference type="Pfam" id="PF00924"/>
    </source>
</evidence>
<evidence type="ECO:0000256" key="1">
    <source>
        <dbReference type="ARBA" id="ARBA00004651"/>
    </source>
</evidence>
<dbReference type="InterPro" id="IPR049278">
    <property type="entry name" value="MS_channel_C"/>
</dbReference>
<reference evidence="10" key="1">
    <citation type="submission" date="2018-05" db="EMBL/GenBank/DDBJ databases">
        <authorList>
            <person name="Lanie J.A."/>
            <person name="Ng W.-L."/>
            <person name="Kazmierczak K.M."/>
            <person name="Andrzejewski T.M."/>
            <person name="Davidsen T.M."/>
            <person name="Wayne K.J."/>
            <person name="Tettelin H."/>
            <person name="Glass J.I."/>
            <person name="Rusch D."/>
            <person name="Podicherti R."/>
            <person name="Tsui H.-C.T."/>
            <person name="Winkler M.E."/>
        </authorList>
    </citation>
    <scope>NUCLEOTIDE SEQUENCE</scope>
    <source>
        <strain evidence="10">KNB</strain>
    </source>
</reference>
<feature type="domain" description="Mechanosensitive ion channel MscS" evidence="8">
    <location>
        <begin position="250"/>
        <end position="315"/>
    </location>
</feature>
<feature type="transmembrane region" description="Helical" evidence="7">
    <location>
        <begin position="125"/>
        <end position="143"/>
    </location>
</feature>
<keyword evidence="4 7" id="KW-0812">Transmembrane</keyword>
<feature type="transmembrane region" description="Helical" evidence="7">
    <location>
        <begin position="20"/>
        <end position="42"/>
    </location>
</feature>
<dbReference type="InterPro" id="IPR052702">
    <property type="entry name" value="MscS-like_channel"/>
</dbReference>
<feature type="transmembrane region" description="Helical" evidence="7">
    <location>
        <begin position="63"/>
        <end position="80"/>
    </location>
</feature>
<keyword evidence="6 7" id="KW-0472">Membrane</keyword>
<feature type="transmembrane region" description="Helical" evidence="7">
    <location>
        <begin position="163"/>
        <end position="187"/>
    </location>
</feature>
<evidence type="ECO:0000259" key="9">
    <source>
        <dbReference type="Pfam" id="PF21082"/>
    </source>
</evidence>
<dbReference type="Pfam" id="PF21082">
    <property type="entry name" value="MS_channel_3rd"/>
    <property type="match status" value="1"/>
</dbReference>
<keyword evidence="5 7" id="KW-1133">Transmembrane helix</keyword>
<name>A0A2X0SHV6_9PROT</name>
<dbReference type="SUPFAM" id="SSF50182">
    <property type="entry name" value="Sm-like ribonucleoproteins"/>
    <property type="match status" value="1"/>
</dbReference>
<comment type="similarity">
    <text evidence="2">Belongs to the MscS (TC 1.A.23) family.</text>
</comment>
<dbReference type="SUPFAM" id="SSF82689">
    <property type="entry name" value="Mechanosensitive channel protein MscS (YggB), C-terminal domain"/>
    <property type="match status" value="1"/>
</dbReference>
<feature type="transmembrane region" description="Helical" evidence="7">
    <location>
        <begin position="208"/>
        <end position="227"/>
    </location>
</feature>